<dbReference type="Pfam" id="PF00005">
    <property type="entry name" value="ABC_tran"/>
    <property type="match status" value="1"/>
</dbReference>
<dbReference type="Gene3D" id="3.40.50.300">
    <property type="entry name" value="P-loop containing nucleotide triphosphate hydrolases"/>
    <property type="match status" value="1"/>
</dbReference>
<keyword evidence="3" id="KW-1185">Reference proteome</keyword>
<keyword evidence="2" id="KW-0067">ATP-binding</keyword>
<evidence type="ECO:0000313" key="3">
    <source>
        <dbReference type="Proteomes" id="UP001057375"/>
    </source>
</evidence>
<dbReference type="InterPro" id="IPR051309">
    <property type="entry name" value="ABCF_ATPase"/>
</dbReference>
<dbReference type="SUPFAM" id="SSF52540">
    <property type="entry name" value="P-loop containing nucleoside triphosphate hydrolases"/>
    <property type="match status" value="1"/>
</dbReference>
<evidence type="ECO:0000313" key="2">
    <source>
        <dbReference type="EMBL" id="GKT32266.1"/>
    </source>
</evidence>
<proteinExistence type="predicted"/>
<feature type="non-terminal residue" evidence="2">
    <location>
        <position position="117"/>
    </location>
</feature>
<dbReference type="InterPro" id="IPR027417">
    <property type="entry name" value="P-loop_NTPase"/>
</dbReference>
<keyword evidence="2" id="KW-0547">Nucleotide-binding</keyword>
<dbReference type="Proteomes" id="UP001057375">
    <property type="component" value="Unassembled WGS sequence"/>
</dbReference>
<name>A0ABQ5KK05_9EUKA</name>
<comment type="caution">
    <text evidence="2">The sequence shown here is derived from an EMBL/GenBank/DDBJ whole genome shotgun (WGS) entry which is preliminary data.</text>
</comment>
<dbReference type="GO" id="GO:0005524">
    <property type="term" value="F:ATP binding"/>
    <property type="evidence" value="ECO:0007669"/>
    <property type="project" value="UniProtKB-KW"/>
</dbReference>
<accession>A0ABQ5KK05</accession>
<reference evidence="2" key="1">
    <citation type="submission" date="2022-03" db="EMBL/GenBank/DDBJ databases">
        <title>Draft genome sequence of Aduncisulcus paluster, a free-living microaerophilic Fornicata.</title>
        <authorList>
            <person name="Yuyama I."/>
            <person name="Kume K."/>
            <person name="Tamura T."/>
            <person name="Inagaki Y."/>
            <person name="Hashimoto T."/>
        </authorList>
    </citation>
    <scope>NUCLEOTIDE SEQUENCE</scope>
    <source>
        <strain evidence="2">NY0171</strain>
    </source>
</reference>
<sequence>MKNIRIGYLSQSPEFDIDATVMEQVFKGDSDILTLVRDYEAVTADLEKAPHDQALIQSQLNLMQEMNAKNAWELESQVKMVLTTLGVHDFKAKIGTLSGGQKKRVALAQALITPCDL</sequence>
<feature type="domain" description="ABC transporter" evidence="1">
    <location>
        <begin position="5"/>
        <end position="115"/>
    </location>
</feature>
<evidence type="ECO:0000259" key="1">
    <source>
        <dbReference type="Pfam" id="PF00005"/>
    </source>
</evidence>
<organism evidence="2 3">
    <name type="scientific">Aduncisulcus paluster</name>
    <dbReference type="NCBI Taxonomy" id="2918883"/>
    <lineage>
        <taxon>Eukaryota</taxon>
        <taxon>Metamonada</taxon>
        <taxon>Carpediemonas-like organisms</taxon>
        <taxon>Aduncisulcus</taxon>
    </lineage>
</organism>
<dbReference type="InterPro" id="IPR003439">
    <property type="entry name" value="ABC_transporter-like_ATP-bd"/>
</dbReference>
<protein>
    <submittedName>
        <fullName evidence="2">ABC-F family ATP-binding cassette domain-containing protein</fullName>
    </submittedName>
</protein>
<dbReference type="EMBL" id="BQXS01002511">
    <property type="protein sequence ID" value="GKT32266.1"/>
    <property type="molecule type" value="Genomic_DNA"/>
</dbReference>
<gene>
    <name evidence="2" type="ORF">ADUPG1_002256</name>
</gene>
<dbReference type="PANTHER" id="PTHR42855:SF1">
    <property type="entry name" value="ABC TRANSPORTER DOMAIN-CONTAINING PROTEIN"/>
    <property type="match status" value="1"/>
</dbReference>
<dbReference type="PANTHER" id="PTHR42855">
    <property type="entry name" value="ABC TRANSPORTER ATP-BINDING SUBUNIT"/>
    <property type="match status" value="1"/>
</dbReference>